<reference evidence="3" key="2">
    <citation type="journal article" date="2013" name="Stand. Genomic Sci.">
        <title>Complete genome sequence of Desulfocapsa sulfexigens, a marine deltaproteobacterium specialized in disproportionating inorganic sulfur compounds.</title>
        <authorList>
            <person name="Finster K.W."/>
            <person name="Kjeldsen K.U."/>
            <person name="Kube M."/>
            <person name="Reinhardt R."/>
            <person name="Mussmann M."/>
            <person name="Amann R."/>
            <person name="Schreiber L."/>
        </authorList>
    </citation>
    <scope>NUCLEOTIDE SEQUENCE [LARGE SCALE GENOMIC DNA]</scope>
    <source>
        <strain evidence="3">DSM 10523 / SB164P1</strain>
    </source>
</reference>
<dbReference type="Proteomes" id="UP000011724">
    <property type="component" value="Chromosome"/>
</dbReference>
<evidence type="ECO:0000256" key="1">
    <source>
        <dbReference type="SAM" id="SignalP"/>
    </source>
</evidence>
<gene>
    <name evidence="2" type="ordered locus">BN4_12785</name>
</gene>
<organism evidence="2 3">
    <name type="scientific">Pseudodesulfovibrio piezophilus (strain DSM 21447 / JCM 15486 / C1TLV30)</name>
    <name type="common">Desulfovibrio piezophilus</name>
    <dbReference type="NCBI Taxonomy" id="1322246"/>
    <lineage>
        <taxon>Bacteria</taxon>
        <taxon>Pseudomonadati</taxon>
        <taxon>Thermodesulfobacteriota</taxon>
        <taxon>Desulfovibrionia</taxon>
        <taxon>Desulfovibrionales</taxon>
        <taxon>Desulfovibrionaceae</taxon>
    </lineage>
</organism>
<keyword evidence="1" id="KW-0732">Signal</keyword>
<evidence type="ECO:0000313" key="3">
    <source>
        <dbReference type="Proteomes" id="UP000011724"/>
    </source>
</evidence>
<evidence type="ECO:0000313" key="2">
    <source>
        <dbReference type="EMBL" id="CCH50018.1"/>
    </source>
</evidence>
<feature type="chain" id="PRO_5004019554" evidence="1">
    <location>
        <begin position="26"/>
        <end position="60"/>
    </location>
</feature>
<reference evidence="2 3" key="1">
    <citation type="journal article" date="2013" name="PLoS ONE">
        <title>The first genomic and proteomic characterization of a deep-sea sulfate reducer: insights into the piezophilic lifestyle of Desulfovibrio piezophilus.</title>
        <authorList>
            <person name="Pradel N."/>
            <person name="Ji B."/>
            <person name="Gimenez G."/>
            <person name="Talla E."/>
            <person name="Lenoble P."/>
            <person name="Garel M."/>
            <person name="Tamburini C."/>
            <person name="Fourquet P."/>
            <person name="Lebrun R."/>
            <person name="Bertin P."/>
            <person name="Denis Y."/>
            <person name="Pophillat M."/>
            <person name="Barbe V."/>
            <person name="Ollivier B."/>
            <person name="Dolla A."/>
        </authorList>
    </citation>
    <scope>NUCLEOTIDE SEQUENCE [LARGE SCALE GENOMIC DNA]</scope>
    <source>
        <strain evidence="3">DSM 10523 / SB164P1</strain>
    </source>
</reference>
<protein>
    <submittedName>
        <fullName evidence="2">Uncharacterized protein</fullName>
    </submittedName>
</protein>
<accession>M1WXZ4</accession>
<dbReference type="AlphaFoldDB" id="M1WXZ4"/>
<dbReference type="EMBL" id="FO203427">
    <property type="protein sequence ID" value="CCH50018.1"/>
    <property type="molecule type" value="Genomic_DNA"/>
</dbReference>
<keyword evidence="3" id="KW-1185">Reference proteome</keyword>
<dbReference type="KEGG" id="dpi:BN4_12785"/>
<name>M1WXZ4_PSEP2</name>
<dbReference type="HOGENOM" id="CLU_2933874_0_0_7"/>
<feature type="signal peptide" evidence="1">
    <location>
        <begin position="1"/>
        <end position="25"/>
    </location>
</feature>
<proteinExistence type="predicted"/>
<sequence>MNPKIRSAVKVAALQAAAAPIAADAALEAAPAKAEFTVIESDVSYQGVAFLSVIPIGTRS</sequence>
<dbReference type="PATRIC" id="fig|879567.3.peg.2990"/>